<dbReference type="PROSITE" id="PS00217">
    <property type="entry name" value="SUGAR_TRANSPORT_2"/>
    <property type="match status" value="1"/>
</dbReference>
<evidence type="ECO:0000313" key="11">
    <source>
        <dbReference type="EMBL" id="SFU22982.1"/>
    </source>
</evidence>
<feature type="transmembrane region" description="Helical" evidence="8">
    <location>
        <begin position="173"/>
        <end position="194"/>
    </location>
</feature>
<dbReference type="PROSITE" id="PS50850">
    <property type="entry name" value="MFS"/>
    <property type="match status" value="1"/>
</dbReference>
<dbReference type="PANTHER" id="PTHR43045">
    <property type="entry name" value="SHIKIMATE TRANSPORTER"/>
    <property type="match status" value="1"/>
</dbReference>
<evidence type="ECO:0000256" key="7">
    <source>
        <dbReference type="SAM" id="MobiDB-lite"/>
    </source>
</evidence>
<feature type="region of interest" description="Disordered" evidence="7">
    <location>
        <begin position="1"/>
        <end position="22"/>
    </location>
</feature>
<dbReference type="AlphaFoldDB" id="A0A1I7EGG5"/>
<feature type="domain" description="Major facilitator superfamily (MFS) profile" evidence="9">
    <location>
        <begin position="35"/>
        <end position="453"/>
    </location>
</feature>
<evidence type="ECO:0000256" key="1">
    <source>
        <dbReference type="ARBA" id="ARBA00004651"/>
    </source>
</evidence>
<comment type="subcellular location">
    <subcellularLocation>
        <location evidence="1">Cell membrane</location>
        <topology evidence="1">Multi-pass membrane protein</topology>
    </subcellularLocation>
</comment>
<evidence type="ECO:0000256" key="3">
    <source>
        <dbReference type="ARBA" id="ARBA00022475"/>
    </source>
</evidence>
<evidence type="ECO:0000256" key="4">
    <source>
        <dbReference type="ARBA" id="ARBA00022692"/>
    </source>
</evidence>
<protein>
    <submittedName>
        <fullName evidence="11">MFS transporter, MHS family, metabolite:H+ symporter</fullName>
    </submittedName>
    <submittedName>
        <fullName evidence="10">Transporter YdfJ</fullName>
    </submittedName>
</protein>
<keyword evidence="4 8" id="KW-0812">Transmembrane</keyword>
<dbReference type="InterPro" id="IPR036259">
    <property type="entry name" value="MFS_trans_sf"/>
</dbReference>
<evidence type="ECO:0000313" key="10">
    <source>
        <dbReference type="EMBL" id="CAE6736990.1"/>
    </source>
</evidence>
<dbReference type="GO" id="GO:0005886">
    <property type="term" value="C:plasma membrane"/>
    <property type="evidence" value="ECO:0007669"/>
    <property type="project" value="UniProtKB-SubCell"/>
</dbReference>
<evidence type="ECO:0000313" key="13">
    <source>
        <dbReference type="Proteomes" id="UP000674425"/>
    </source>
</evidence>
<feature type="transmembrane region" description="Helical" evidence="8">
    <location>
        <begin position="297"/>
        <end position="314"/>
    </location>
</feature>
<dbReference type="Gene3D" id="1.20.1250.20">
    <property type="entry name" value="MFS general substrate transporter like domains"/>
    <property type="match status" value="2"/>
</dbReference>
<feature type="transmembrane region" description="Helical" evidence="8">
    <location>
        <begin position="425"/>
        <end position="448"/>
    </location>
</feature>
<organism evidence="11 12">
    <name type="scientific">Paraburkholderia aspalathi</name>
    <dbReference type="NCBI Taxonomy" id="1324617"/>
    <lineage>
        <taxon>Bacteria</taxon>
        <taxon>Pseudomonadati</taxon>
        <taxon>Pseudomonadota</taxon>
        <taxon>Betaproteobacteria</taxon>
        <taxon>Burkholderiales</taxon>
        <taxon>Burkholderiaceae</taxon>
        <taxon>Paraburkholderia</taxon>
    </lineage>
</organism>
<keyword evidence="13" id="KW-1185">Reference proteome</keyword>
<dbReference type="Pfam" id="PF00083">
    <property type="entry name" value="Sugar_tr"/>
    <property type="match status" value="1"/>
</dbReference>
<keyword evidence="3" id="KW-1003">Cell membrane</keyword>
<sequence length="479" mass="50840">MKHQHTVAIDPRDTGHAAGSGAGKHEVTNADLYRAAWAASLGSALEYYDFALYNLASALIFGPLFFPSSTPAIGLIASFGAYFLGFAIRPVGGIIFGTLGDRYGRKFVLMATILLMGIASTLIGFLPTYASAGIWAPILLVGCRLLQGLGAGAEQAGAAVLMAEYAPAKRRGYFAALPFMGVLLGTVMAAAIYFALVRVEDLSQSWLWRVPFLLSAVIIAVAIWIRLKLKESPSFTKLEARSEVNENPLRHLIQHSKPTLLKVIGLRMAENGGSSIYQSLAISYIATATGLKGQIGPIALLLAGASGAIIIPLAGMASDRFGRIPVYRAFAVYQLLLAYPTWWVLSLGNATASIAMLCVALAGVWGMFATQGALLPELFGAQHRYAGVAVGREVSAVIAGGVAPLVGASMIAWATLHWGGHEGTILAWIPLASYVAILSLIGVVTTYFTPETRGRDLDDLRDAADTPIKPLNRPITQHS</sequence>
<dbReference type="EMBL" id="FPBH01000019">
    <property type="protein sequence ID" value="SFU22982.1"/>
    <property type="molecule type" value="Genomic_DNA"/>
</dbReference>
<dbReference type="SUPFAM" id="SSF103473">
    <property type="entry name" value="MFS general substrate transporter"/>
    <property type="match status" value="1"/>
</dbReference>
<keyword evidence="2" id="KW-0813">Transport</keyword>
<evidence type="ECO:0000313" key="12">
    <source>
        <dbReference type="Proteomes" id="UP000198844"/>
    </source>
</evidence>
<evidence type="ECO:0000256" key="8">
    <source>
        <dbReference type="SAM" id="Phobius"/>
    </source>
</evidence>
<gene>
    <name evidence="10" type="primary">ydfJ</name>
    <name evidence="10" type="ORF">R69658_02088</name>
    <name evidence="11" type="ORF">SAMN05192563_1019148</name>
</gene>
<reference evidence="11 12" key="1">
    <citation type="submission" date="2016-10" db="EMBL/GenBank/DDBJ databases">
        <authorList>
            <person name="de Groot N.N."/>
        </authorList>
    </citation>
    <scope>NUCLEOTIDE SEQUENCE [LARGE SCALE GENOMIC DNA]</scope>
    <source>
        <strain evidence="11 12">LMG 27731</strain>
    </source>
</reference>
<dbReference type="EMBL" id="CAJNAU010000014">
    <property type="protein sequence ID" value="CAE6736990.1"/>
    <property type="molecule type" value="Genomic_DNA"/>
</dbReference>
<evidence type="ECO:0000256" key="5">
    <source>
        <dbReference type="ARBA" id="ARBA00022989"/>
    </source>
</evidence>
<feature type="transmembrane region" description="Helical" evidence="8">
    <location>
        <begin position="206"/>
        <end position="227"/>
    </location>
</feature>
<dbReference type="GO" id="GO:0022857">
    <property type="term" value="F:transmembrane transporter activity"/>
    <property type="evidence" value="ECO:0007669"/>
    <property type="project" value="InterPro"/>
</dbReference>
<evidence type="ECO:0000256" key="2">
    <source>
        <dbReference type="ARBA" id="ARBA00022448"/>
    </source>
</evidence>
<feature type="transmembrane region" description="Helical" evidence="8">
    <location>
        <begin position="107"/>
        <end position="126"/>
    </location>
</feature>
<dbReference type="InterPro" id="IPR020846">
    <property type="entry name" value="MFS_dom"/>
</dbReference>
<feature type="transmembrane region" description="Helical" evidence="8">
    <location>
        <begin position="72"/>
        <end position="95"/>
    </location>
</feature>
<dbReference type="InterPro" id="IPR005829">
    <property type="entry name" value="Sugar_transporter_CS"/>
</dbReference>
<dbReference type="Proteomes" id="UP000674425">
    <property type="component" value="Unassembled WGS sequence"/>
</dbReference>
<dbReference type="Proteomes" id="UP000198844">
    <property type="component" value="Unassembled WGS sequence"/>
</dbReference>
<dbReference type="OrthoDB" id="6766492at2"/>
<dbReference type="InterPro" id="IPR005828">
    <property type="entry name" value="MFS_sugar_transport-like"/>
</dbReference>
<feature type="transmembrane region" description="Helical" evidence="8">
    <location>
        <begin position="132"/>
        <end position="152"/>
    </location>
</feature>
<accession>A0A1I7EGG5</accession>
<feature type="transmembrane region" description="Helical" evidence="8">
    <location>
        <begin position="47"/>
        <end position="66"/>
    </location>
</feature>
<name>A0A1I7EGG5_9BURK</name>
<evidence type="ECO:0000259" key="9">
    <source>
        <dbReference type="PROSITE" id="PS50850"/>
    </source>
</evidence>
<dbReference type="PANTHER" id="PTHR43045:SF4">
    <property type="entry name" value="TRANSPORTER YDFJ-RELATED"/>
    <property type="match status" value="1"/>
</dbReference>
<keyword evidence="6 8" id="KW-0472">Membrane</keyword>
<feature type="transmembrane region" description="Helical" evidence="8">
    <location>
        <begin position="351"/>
        <end position="375"/>
    </location>
</feature>
<keyword evidence="5 8" id="KW-1133">Transmembrane helix</keyword>
<evidence type="ECO:0000256" key="6">
    <source>
        <dbReference type="ARBA" id="ARBA00023136"/>
    </source>
</evidence>
<dbReference type="RefSeq" id="WP_093640147.1">
    <property type="nucleotide sequence ID" value="NZ_CAJNAU010000014.1"/>
</dbReference>
<feature type="transmembrane region" description="Helical" evidence="8">
    <location>
        <begin position="396"/>
        <end position="419"/>
    </location>
</feature>
<reference evidence="10 13" key="2">
    <citation type="submission" date="2021-02" db="EMBL/GenBank/DDBJ databases">
        <authorList>
            <person name="Vanwijnsberghe S."/>
        </authorList>
    </citation>
    <scope>NUCLEOTIDE SEQUENCE [LARGE SCALE GENOMIC DNA]</scope>
    <source>
        <strain evidence="10 13">R-69658</strain>
    </source>
</reference>
<proteinExistence type="predicted"/>